<name>A0AAD0HNF6_BACPU</name>
<accession>A0AAD0HNF6</accession>
<evidence type="ECO:0000313" key="2">
    <source>
        <dbReference type="Proteomes" id="UP000264960"/>
    </source>
</evidence>
<dbReference type="RefSeq" id="WP_117730717.1">
    <property type="nucleotide sequence ID" value="NZ_CP027116.1"/>
</dbReference>
<gene>
    <name evidence="1" type="ORF">C5695_10745</name>
</gene>
<proteinExistence type="predicted"/>
<organism evidence="1 2">
    <name type="scientific">Bacillus pumilus</name>
    <name type="common">Bacillus mesentericus</name>
    <dbReference type="NCBI Taxonomy" id="1408"/>
    <lineage>
        <taxon>Bacteria</taxon>
        <taxon>Bacillati</taxon>
        <taxon>Bacillota</taxon>
        <taxon>Bacilli</taxon>
        <taxon>Bacillales</taxon>
        <taxon>Bacillaceae</taxon>
        <taxon>Bacillus</taxon>
    </lineage>
</organism>
<dbReference type="Proteomes" id="UP000264960">
    <property type="component" value="Chromosome"/>
</dbReference>
<dbReference type="EMBL" id="CP027116">
    <property type="protein sequence ID" value="AVM24288.1"/>
    <property type="molecule type" value="Genomic_DNA"/>
</dbReference>
<evidence type="ECO:0000313" key="1">
    <source>
        <dbReference type="EMBL" id="AVM24288.1"/>
    </source>
</evidence>
<dbReference type="AlphaFoldDB" id="A0AAD0HNF6"/>
<reference evidence="1 2" key="1">
    <citation type="submission" date="2018-02" db="EMBL/GenBank/DDBJ databases">
        <title>The complete genome of two Bacillus pumilus strains from Cuatro Cienegas, Coahuila, Mexico.</title>
        <authorList>
            <person name="Zarza E."/>
            <person name="Alcaraz L.D."/>
            <person name="Aguilar-Salinas B."/>
            <person name="Islas A."/>
            <person name="Olmedo-Alvarez G."/>
        </authorList>
    </citation>
    <scope>NUCLEOTIDE SEQUENCE [LARGE SCALE GENOMIC DNA]</scope>
    <source>
        <strain evidence="1 2">145</strain>
    </source>
</reference>
<protein>
    <submittedName>
        <fullName evidence="1">Uncharacterized protein</fullName>
    </submittedName>
</protein>
<sequence>MKKAENLKLNDVKILRKDVSNFTVELEKGDEVQIIGIGERGYDLKHLASGEIVNECGWDLF</sequence>